<dbReference type="InterPro" id="IPR025996">
    <property type="entry name" value="MT1864/Rv1816-like_C"/>
</dbReference>
<protein>
    <submittedName>
        <fullName evidence="6">DNA-binding transcriptional regulator, AcrR family</fullName>
    </submittedName>
</protein>
<dbReference type="RefSeq" id="WP_090032227.1">
    <property type="nucleotide sequence ID" value="NZ_BONM01000006.1"/>
</dbReference>
<dbReference type="InterPro" id="IPR009057">
    <property type="entry name" value="Homeodomain-like_sf"/>
</dbReference>
<dbReference type="Pfam" id="PF13305">
    <property type="entry name" value="TetR_C_33"/>
    <property type="match status" value="1"/>
</dbReference>
<evidence type="ECO:0000256" key="4">
    <source>
        <dbReference type="PROSITE-ProRule" id="PRU00335"/>
    </source>
</evidence>
<evidence type="ECO:0000313" key="7">
    <source>
        <dbReference type="Proteomes" id="UP000199012"/>
    </source>
</evidence>
<dbReference type="Gene3D" id="1.10.357.10">
    <property type="entry name" value="Tetracycline Repressor, domain 2"/>
    <property type="match status" value="1"/>
</dbReference>
<gene>
    <name evidence="6" type="ORF">SAMN05421867_10654</name>
</gene>
<organism evidence="6 7">
    <name type="scientific">Cellulomonas marina</name>
    <dbReference type="NCBI Taxonomy" id="988821"/>
    <lineage>
        <taxon>Bacteria</taxon>
        <taxon>Bacillati</taxon>
        <taxon>Actinomycetota</taxon>
        <taxon>Actinomycetes</taxon>
        <taxon>Micrococcales</taxon>
        <taxon>Cellulomonadaceae</taxon>
        <taxon>Cellulomonas</taxon>
    </lineage>
</organism>
<dbReference type="OrthoDB" id="4709966at2"/>
<dbReference type="GO" id="GO:0003700">
    <property type="term" value="F:DNA-binding transcription factor activity"/>
    <property type="evidence" value="ECO:0007669"/>
    <property type="project" value="TreeGrafter"/>
</dbReference>
<dbReference type="SUPFAM" id="SSF48498">
    <property type="entry name" value="Tetracyclin repressor-like, C-terminal domain"/>
    <property type="match status" value="1"/>
</dbReference>
<accession>A0A1I0XZN3</accession>
<proteinExistence type="predicted"/>
<dbReference type="InterPro" id="IPR001647">
    <property type="entry name" value="HTH_TetR"/>
</dbReference>
<keyword evidence="7" id="KW-1185">Reference proteome</keyword>
<dbReference type="Proteomes" id="UP000199012">
    <property type="component" value="Unassembled WGS sequence"/>
</dbReference>
<dbReference type="PROSITE" id="PS50977">
    <property type="entry name" value="HTH_TETR_2"/>
    <property type="match status" value="1"/>
</dbReference>
<sequence>MPRPRTHDDTLRARLLAEATRVVSERGAVALTVRDVAARAGTSASAVYALFGSREELLRAASRATQAAFTDRLAQVPVTGDAMADLLALGTAYRDHALASPHGYRVVVEAPLPSGARPEPTTTAAFSLLRAAVARVLPAVPDDAAARLALDLWSLVHGAVALELAGLLPGDDEERAARYVALLRTAGPALVGAAVGRAPGAG</sequence>
<dbReference type="SUPFAM" id="SSF46689">
    <property type="entry name" value="Homeodomain-like"/>
    <property type="match status" value="1"/>
</dbReference>
<keyword evidence="1" id="KW-0805">Transcription regulation</keyword>
<dbReference type="InterPro" id="IPR036271">
    <property type="entry name" value="Tet_transcr_reg_TetR-rel_C_sf"/>
</dbReference>
<feature type="DNA-binding region" description="H-T-H motif" evidence="4">
    <location>
        <begin position="32"/>
        <end position="51"/>
    </location>
</feature>
<dbReference type="InterPro" id="IPR050109">
    <property type="entry name" value="HTH-type_TetR-like_transc_reg"/>
</dbReference>
<feature type="domain" description="HTH tetR-type" evidence="5">
    <location>
        <begin position="9"/>
        <end position="69"/>
    </location>
</feature>
<evidence type="ECO:0000256" key="1">
    <source>
        <dbReference type="ARBA" id="ARBA00023015"/>
    </source>
</evidence>
<dbReference type="GO" id="GO:0000976">
    <property type="term" value="F:transcription cis-regulatory region binding"/>
    <property type="evidence" value="ECO:0007669"/>
    <property type="project" value="TreeGrafter"/>
</dbReference>
<dbReference type="PRINTS" id="PR00455">
    <property type="entry name" value="HTHTETR"/>
</dbReference>
<evidence type="ECO:0000259" key="5">
    <source>
        <dbReference type="PROSITE" id="PS50977"/>
    </source>
</evidence>
<dbReference type="PANTHER" id="PTHR30055">
    <property type="entry name" value="HTH-TYPE TRANSCRIPTIONAL REGULATOR RUTR"/>
    <property type="match status" value="1"/>
</dbReference>
<reference evidence="6 7" key="1">
    <citation type="submission" date="2016-10" db="EMBL/GenBank/DDBJ databases">
        <authorList>
            <person name="de Groot N.N."/>
        </authorList>
    </citation>
    <scope>NUCLEOTIDE SEQUENCE [LARGE SCALE GENOMIC DNA]</scope>
    <source>
        <strain evidence="6 7">CGMCC 4.6945</strain>
    </source>
</reference>
<name>A0A1I0XZN3_9CELL</name>
<evidence type="ECO:0000256" key="3">
    <source>
        <dbReference type="ARBA" id="ARBA00023163"/>
    </source>
</evidence>
<evidence type="ECO:0000256" key="2">
    <source>
        <dbReference type="ARBA" id="ARBA00023125"/>
    </source>
</evidence>
<keyword evidence="2 4" id="KW-0238">DNA-binding</keyword>
<dbReference type="PANTHER" id="PTHR30055:SF220">
    <property type="entry name" value="TETR-FAMILY REGULATORY PROTEIN"/>
    <property type="match status" value="1"/>
</dbReference>
<dbReference type="AlphaFoldDB" id="A0A1I0XZN3"/>
<dbReference type="EMBL" id="FOKA01000006">
    <property type="protein sequence ID" value="SFB05830.1"/>
    <property type="molecule type" value="Genomic_DNA"/>
</dbReference>
<dbReference type="Pfam" id="PF00440">
    <property type="entry name" value="TetR_N"/>
    <property type="match status" value="1"/>
</dbReference>
<keyword evidence="3" id="KW-0804">Transcription</keyword>
<evidence type="ECO:0000313" key="6">
    <source>
        <dbReference type="EMBL" id="SFB05830.1"/>
    </source>
</evidence>